<accession>A0AAW1JRG1</accession>
<feature type="region of interest" description="Disordered" evidence="1">
    <location>
        <begin position="18"/>
        <end position="74"/>
    </location>
</feature>
<comment type="caution">
    <text evidence="2">The sequence shown here is derived from an EMBL/GenBank/DDBJ whole genome shotgun (WGS) entry which is preliminary data.</text>
</comment>
<proteinExistence type="predicted"/>
<gene>
    <name evidence="2" type="ORF">RND81_07G063600</name>
</gene>
<dbReference type="AlphaFoldDB" id="A0AAW1JRG1"/>
<sequence>MYKHRRWSIENINEQQVDITSNEELTPFSGGSSKRSRTNESDTPPSVNVSESVEHRPEDRDAAKKKRKGKAVASNSLFNEDFTSKLDEMQISRDKGINVMKNKIDIELEMEKVRHEIVKKKEEGRNKRSDKMVLNTLLGRNNLRPDEEELKQILIQTLYK</sequence>
<protein>
    <submittedName>
        <fullName evidence="2">Uncharacterized protein</fullName>
    </submittedName>
</protein>
<feature type="compositionally biased region" description="Polar residues" evidence="1">
    <location>
        <begin position="41"/>
        <end position="51"/>
    </location>
</feature>
<evidence type="ECO:0000256" key="1">
    <source>
        <dbReference type="SAM" id="MobiDB-lite"/>
    </source>
</evidence>
<evidence type="ECO:0000313" key="3">
    <source>
        <dbReference type="Proteomes" id="UP001443914"/>
    </source>
</evidence>
<reference evidence="2" key="1">
    <citation type="submission" date="2024-03" db="EMBL/GenBank/DDBJ databases">
        <title>WGS assembly of Saponaria officinalis var. Norfolk2.</title>
        <authorList>
            <person name="Jenkins J."/>
            <person name="Shu S."/>
            <person name="Grimwood J."/>
            <person name="Barry K."/>
            <person name="Goodstein D."/>
            <person name="Schmutz J."/>
            <person name="Leebens-Mack J."/>
            <person name="Osbourn A."/>
        </authorList>
    </citation>
    <scope>NUCLEOTIDE SEQUENCE [LARGE SCALE GENOMIC DNA]</scope>
    <source>
        <strain evidence="2">JIC</strain>
    </source>
</reference>
<feature type="compositionally biased region" description="Polar residues" evidence="1">
    <location>
        <begin position="18"/>
        <end position="33"/>
    </location>
</feature>
<dbReference type="EMBL" id="JBDFQZ010000007">
    <property type="protein sequence ID" value="KAK9705523.1"/>
    <property type="molecule type" value="Genomic_DNA"/>
</dbReference>
<evidence type="ECO:0000313" key="2">
    <source>
        <dbReference type="EMBL" id="KAK9705523.1"/>
    </source>
</evidence>
<feature type="compositionally biased region" description="Basic and acidic residues" evidence="1">
    <location>
        <begin position="52"/>
        <end position="62"/>
    </location>
</feature>
<name>A0AAW1JRG1_SAPOF</name>
<keyword evidence="3" id="KW-1185">Reference proteome</keyword>
<organism evidence="2 3">
    <name type="scientific">Saponaria officinalis</name>
    <name type="common">Common soapwort</name>
    <name type="synonym">Lychnis saponaria</name>
    <dbReference type="NCBI Taxonomy" id="3572"/>
    <lineage>
        <taxon>Eukaryota</taxon>
        <taxon>Viridiplantae</taxon>
        <taxon>Streptophyta</taxon>
        <taxon>Embryophyta</taxon>
        <taxon>Tracheophyta</taxon>
        <taxon>Spermatophyta</taxon>
        <taxon>Magnoliopsida</taxon>
        <taxon>eudicotyledons</taxon>
        <taxon>Gunneridae</taxon>
        <taxon>Pentapetalae</taxon>
        <taxon>Caryophyllales</taxon>
        <taxon>Caryophyllaceae</taxon>
        <taxon>Caryophylleae</taxon>
        <taxon>Saponaria</taxon>
    </lineage>
</organism>
<dbReference type="Proteomes" id="UP001443914">
    <property type="component" value="Unassembled WGS sequence"/>
</dbReference>